<dbReference type="GO" id="GO:0001228">
    <property type="term" value="F:DNA-binding transcription activator activity, RNA polymerase II-specific"/>
    <property type="evidence" value="ECO:0007669"/>
    <property type="project" value="TreeGrafter"/>
</dbReference>
<evidence type="ECO:0000313" key="7">
    <source>
        <dbReference type="Proteomes" id="UP000724874"/>
    </source>
</evidence>
<keyword evidence="1 3" id="KW-0238">DNA-binding</keyword>
<feature type="compositionally biased region" description="Basic and acidic residues" evidence="4">
    <location>
        <begin position="96"/>
        <end position="122"/>
    </location>
</feature>
<dbReference type="InterPro" id="IPR036910">
    <property type="entry name" value="HMG_box_dom_sf"/>
</dbReference>
<dbReference type="SUPFAM" id="SSF47095">
    <property type="entry name" value="HMG-box"/>
    <property type="match status" value="1"/>
</dbReference>
<keyword evidence="7" id="KW-1185">Reference proteome</keyword>
<feature type="region of interest" description="Disordered" evidence="4">
    <location>
        <begin position="28"/>
        <end position="58"/>
    </location>
</feature>
<feature type="region of interest" description="Disordered" evidence="4">
    <location>
        <begin position="83"/>
        <end position="213"/>
    </location>
</feature>
<organism evidence="6 7">
    <name type="scientific">Gymnopilus junonius</name>
    <name type="common">Spectacular rustgill mushroom</name>
    <name type="synonym">Gymnopilus spectabilis subsp. junonius</name>
    <dbReference type="NCBI Taxonomy" id="109634"/>
    <lineage>
        <taxon>Eukaryota</taxon>
        <taxon>Fungi</taxon>
        <taxon>Dikarya</taxon>
        <taxon>Basidiomycota</taxon>
        <taxon>Agaricomycotina</taxon>
        <taxon>Agaricomycetes</taxon>
        <taxon>Agaricomycetidae</taxon>
        <taxon>Agaricales</taxon>
        <taxon>Agaricineae</taxon>
        <taxon>Hymenogastraceae</taxon>
        <taxon>Gymnopilus</taxon>
    </lineage>
</organism>
<dbReference type="GO" id="GO:0030154">
    <property type="term" value="P:cell differentiation"/>
    <property type="evidence" value="ECO:0007669"/>
    <property type="project" value="TreeGrafter"/>
</dbReference>
<dbReference type="AlphaFoldDB" id="A0A9P5TSK0"/>
<dbReference type="InterPro" id="IPR050140">
    <property type="entry name" value="SRY-related_HMG-box_TF-like"/>
</dbReference>
<feature type="DNA-binding region" description="HMG box" evidence="3">
    <location>
        <begin position="10"/>
        <end position="89"/>
    </location>
</feature>
<keyword evidence="2" id="KW-0804">Transcription</keyword>
<keyword evidence="3" id="KW-0539">Nucleus</keyword>
<dbReference type="Gene3D" id="1.10.30.10">
    <property type="entry name" value="High mobility group box domain"/>
    <property type="match status" value="1"/>
</dbReference>
<evidence type="ECO:0000256" key="2">
    <source>
        <dbReference type="ARBA" id="ARBA00023163"/>
    </source>
</evidence>
<evidence type="ECO:0000259" key="5">
    <source>
        <dbReference type="PROSITE" id="PS50118"/>
    </source>
</evidence>
<name>A0A9P5TSK0_GYMJU</name>
<dbReference type="PROSITE" id="PS50118">
    <property type="entry name" value="HMG_BOX_2"/>
    <property type="match status" value="1"/>
</dbReference>
<evidence type="ECO:0000256" key="4">
    <source>
        <dbReference type="SAM" id="MobiDB-lite"/>
    </source>
</evidence>
<feature type="compositionally biased region" description="Polar residues" evidence="4">
    <location>
        <begin position="31"/>
        <end position="54"/>
    </location>
</feature>
<protein>
    <recommendedName>
        <fullName evidence="5">HMG box domain-containing protein</fullName>
    </recommendedName>
</protein>
<dbReference type="PANTHER" id="PTHR10270:SF161">
    <property type="entry name" value="SEX-DETERMINING REGION Y PROTEIN"/>
    <property type="match status" value="1"/>
</dbReference>
<evidence type="ECO:0000256" key="3">
    <source>
        <dbReference type="PROSITE-ProRule" id="PRU00267"/>
    </source>
</evidence>
<dbReference type="GO" id="GO:0005634">
    <property type="term" value="C:nucleus"/>
    <property type="evidence" value="ECO:0007669"/>
    <property type="project" value="UniProtKB-UniRule"/>
</dbReference>
<gene>
    <name evidence="6" type="ORF">CPB84DRAFT_241709</name>
</gene>
<reference evidence="6" key="1">
    <citation type="submission" date="2020-11" db="EMBL/GenBank/DDBJ databases">
        <authorList>
            <consortium name="DOE Joint Genome Institute"/>
            <person name="Ahrendt S."/>
            <person name="Riley R."/>
            <person name="Andreopoulos W."/>
            <person name="LaButti K."/>
            <person name="Pangilinan J."/>
            <person name="Ruiz-duenas F.J."/>
            <person name="Barrasa J.M."/>
            <person name="Sanchez-Garcia M."/>
            <person name="Camarero S."/>
            <person name="Miyauchi S."/>
            <person name="Serrano A."/>
            <person name="Linde D."/>
            <person name="Babiker R."/>
            <person name="Drula E."/>
            <person name="Ayuso-Fernandez I."/>
            <person name="Pacheco R."/>
            <person name="Padilla G."/>
            <person name="Ferreira P."/>
            <person name="Barriuso J."/>
            <person name="Kellner H."/>
            <person name="Castanera R."/>
            <person name="Alfaro M."/>
            <person name="Ramirez L."/>
            <person name="Pisabarro A.G."/>
            <person name="Kuo A."/>
            <person name="Tritt A."/>
            <person name="Lipzen A."/>
            <person name="He G."/>
            <person name="Yan M."/>
            <person name="Ng V."/>
            <person name="Cullen D."/>
            <person name="Martin F."/>
            <person name="Rosso M.-N."/>
            <person name="Henrissat B."/>
            <person name="Hibbett D."/>
            <person name="Martinez A.T."/>
            <person name="Grigoriev I.V."/>
        </authorList>
    </citation>
    <scope>NUCLEOTIDE SEQUENCE</scope>
    <source>
        <strain evidence="6">AH 44721</strain>
    </source>
</reference>
<evidence type="ECO:0000313" key="6">
    <source>
        <dbReference type="EMBL" id="KAF8907879.1"/>
    </source>
</evidence>
<proteinExistence type="predicted"/>
<evidence type="ECO:0000256" key="1">
    <source>
        <dbReference type="ARBA" id="ARBA00023125"/>
    </source>
</evidence>
<dbReference type="SMART" id="SM00398">
    <property type="entry name" value="HMG"/>
    <property type="match status" value="1"/>
</dbReference>
<dbReference type="InterPro" id="IPR009071">
    <property type="entry name" value="HMG_box_dom"/>
</dbReference>
<dbReference type="OrthoDB" id="6247875at2759"/>
<dbReference type="Proteomes" id="UP000724874">
    <property type="component" value="Unassembled WGS sequence"/>
</dbReference>
<feature type="compositionally biased region" description="Low complexity" evidence="4">
    <location>
        <begin position="172"/>
        <end position="201"/>
    </location>
</feature>
<dbReference type="CDD" id="cd01389">
    <property type="entry name" value="HMG-box_ROX1-like"/>
    <property type="match status" value="1"/>
</dbReference>
<feature type="domain" description="HMG box" evidence="5">
    <location>
        <begin position="10"/>
        <end position="89"/>
    </location>
</feature>
<accession>A0A9P5TSK0</accession>
<dbReference type="GO" id="GO:0000978">
    <property type="term" value="F:RNA polymerase II cis-regulatory region sequence-specific DNA binding"/>
    <property type="evidence" value="ECO:0007669"/>
    <property type="project" value="TreeGrafter"/>
</dbReference>
<comment type="caution">
    <text evidence="6">The sequence shown here is derived from an EMBL/GenBank/DDBJ whole genome shotgun (WGS) entry which is preliminary data.</text>
</comment>
<dbReference type="PANTHER" id="PTHR10270">
    <property type="entry name" value="SOX TRANSCRIPTION FACTOR"/>
    <property type="match status" value="1"/>
</dbReference>
<dbReference type="EMBL" id="JADNYJ010000013">
    <property type="protein sequence ID" value="KAF8907879.1"/>
    <property type="molecule type" value="Genomic_DNA"/>
</dbReference>
<sequence>MTTDSELDHIARPSNAFILFRSHLSQCAAKNASSKAQDGNNNSTERVKGPTSTEAGMMWKDLDDAERALWKTRADHVKYIHSELHPNYKYKPRSKKDKEQLKVEAQAKKKEKREAKQLERNTRRAGQGAGRGVSTSNTKGRRSSPDVPYPVPPRAQITRLSSAPLSSPPSSPSYMSVSTPSSSSSSSSVPSSVEPSPAFSPRYPSYRGTANLP</sequence>